<dbReference type="InterPro" id="IPR029058">
    <property type="entry name" value="AB_hydrolase_fold"/>
</dbReference>
<dbReference type="PANTHER" id="PTHR13136:SF11">
    <property type="entry name" value="TESTIS-EXPRESSED PROTEIN 30"/>
    <property type="match status" value="1"/>
</dbReference>
<protein>
    <submittedName>
        <fullName evidence="2">Alpha/beta family hydrolase</fullName>
    </submittedName>
</protein>
<keyword evidence="2" id="KW-0378">Hydrolase</keyword>
<dbReference type="InterPro" id="IPR046879">
    <property type="entry name" value="KANL3/Tex30_Abhydrolase"/>
</dbReference>
<dbReference type="Proteomes" id="UP001596174">
    <property type="component" value="Unassembled WGS sequence"/>
</dbReference>
<organism evidence="2 3">
    <name type="scientific">Streptacidiphilus monticola</name>
    <dbReference type="NCBI Taxonomy" id="2161674"/>
    <lineage>
        <taxon>Bacteria</taxon>
        <taxon>Bacillati</taxon>
        <taxon>Actinomycetota</taxon>
        <taxon>Actinomycetes</taxon>
        <taxon>Kitasatosporales</taxon>
        <taxon>Streptomycetaceae</taxon>
        <taxon>Streptacidiphilus</taxon>
    </lineage>
</organism>
<name>A0ABW1G6F8_9ACTN</name>
<dbReference type="GO" id="GO:0016787">
    <property type="term" value="F:hydrolase activity"/>
    <property type="evidence" value="ECO:0007669"/>
    <property type="project" value="UniProtKB-KW"/>
</dbReference>
<dbReference type="PANTHER" id="PTHR13136">
    <property type="entry name" value="TESTIS DEVELOPMENT PROTEIN PRTD"/>
    <property type="match status" value="1"/>
</dbReference>
<gene>
    <name evidence="2" type="ORF">ACFP3V_24020</name>
</gene>
<keyword evidence="3" id="KW-1185">Reference proteome</keyword>
<evidence type="ECO:0000259" key="1">
    <source>
        <dbReference type="Pfam" id="PF20408"/>
    </source>
</evidence>
<dbReference type="Gene3D" id="3.40.50.1820">
    <property type="entry name" value="alpha/beta hydrolase"/>
    <property type="match status" value="1"/>
</dbReference>
<accession>A0ABW1G6F8</accession>
<evidence type="ECO:0000313" key="3">
    <source>
        <dbReference type="Proteomes" id="UP001596174"/>
    </source>
</evidence>
<dbReference type="Pfam" id="PF20408">
    <property type="entry name" value="Abhydrolase_11"/>
    <property type="match status" value="1"/>
</dbReference>
<dbReference type="SUPFAM" id="SSF53474">
    <property type="entry name" value="alpha/beta-Hydrolases"/>
    <property type="match status" value="1"/>
</dbReference>
<dbReference type="InterPro" id="IPR026555">
    <property type="entry name" value="NSL3/Tex30"/>
</dbReference>
<reference evidence="3" key="1">
    <citation type="journal article" date="2019" name="Int. J. Syst. Evol. Microbiol.">
        <title>The Global Catalogue of Microorganisms (GCM) 10K type strain sequencing project: providing services to taxonomists for standard genome sequencing and annotation.</title>
        <authorList>
            <consortium name="The Broad Institute Genomics Platform"/>
            <consortium name="The Broad Institute Genome Sequencing Center for Infectious Disease"/>
            <person name="Wu L."/>
            <person name="Ma J."/>
        </authorList>
    </citation>
    <scope>NUCLEOTIDE SEQUENCE [LARGE SCALE GENOMIC DNA]</scope>
    <source>
        <strain evidence="3">JCM 4816</strain>
    </source>
</reference>
<comment type="caution">
    <text evidence="2">The sequence shown here is derived from an EMBL/GenBank/DDBJ whole genome shotgun (WGS) entry which is preliminary data.</text>
</comment>
<feature type="domain" description="KANL3/Tex30 alpha/beta hydrolase-like" evidence="1">
    <location>
        <begin position="40"/>
        <end position="216"/>
    </location>
</feature>
<dbReference type="RefSeq" id="WP_380587144.1">
    <property type="nucleotide sequence ID" value="NZ_JBHSQJ010000106.1"/>
</dbReference>
<sequence length="230" mass="23294">MAAAPSSAPEPEVSLLPTTVGEARLSRFRVPGTRSEPRLRLALGHGAGGGIEAADLQALAAELPARGVEVILVEQPWRVAGRKIAPAPKTLDAAWTPLMAAITAEDPTVPLVTGGRSAGARVACRTAAETGAVGVLALAFPLHPPGKPANSRAAELALPGESGIPTLVLQGAADAFGHPDEFPAGPQLPPGVQVFGLPAGDHSFAVRKSQPSVLPELVEAAGQWLAGLAD</sequence>
<evidence type="ECO:0000313" key="2">
    <source>
        <dbReference type="EMBL" id="MFC5910276.1"/>
    </source>
</evidence>
<proteinExistence type="predicted"/>
<dbReference type="EMBL" id="JBHSQJ010000106">
    <property type="protein sequence ID" value="MFC5910276.1"/>
    <property type="molecule type" value="Genomic_DNA"/>
</dbReference>